<dbReference type="InterPro" id="IPR003476">
    <property type="entry name" value="Glyco_hydro_42"/>
</dbReference>
<dbReference type="InterPro" id="IPR017853">
    <property type="entry name" value="GH"/>
</dbReference>
<dbReference type="GO" id="GO:0046872">
    <property type="term" value="F:metal ion binding"/>
    <property type="evidence" value="ECO:0007669"/>
    <property type="project" value="UniProtKB-KW"/>
</dbReference>
<dbReference type="Proteomes" id="UP000346198">
    <property type="component" value="Unassembled WGS sequence"/>
</dbReference>
<evidence type="ECO:0000256" key="2">
    <source>
        <dbReference type="ARBA" id="ARBA00022801"/>
    </source>
</evidence>
<evidence type="ECO:0000313" key="8">
    <source>
        <dbReference type="Proteomes" id="UP000346198"/>
    </source>
</evidence>
<dbReference type="PANTHER" id="PTHR36447:SF2">
    <property type="entry name" value="BETA-GALACTOSIDASE YESZ"/>
    <property type="match status" value="1"/>
</dbReference>
<evidence type="ECO:0000256" key="5">
    <source>
        <dbReference type="SAM" id="SignalP"/>
    </source>
</evidence>
<dbReference type="GO" id="GO:0005975">
    <property type="term" value="P:carbohydrate metabolic process"/>
    <property type="evidence" value="ECO:0007669"/>
    <property type="project" value="InterPro"/>
</dbReference>
<feature type="signal peptide" evidence="5">
    <location>
        <begin position="1"/>
        <end position="21"/>
    </location>
</feature>
<name>A0A6C2UHG3_9BACT</name>
<dbReference type="RefSeq" id="WP_136060301.1">
    <property type="nucleotide sequence ID" value="NZ_CAAHFH010000001.1"/>
</dbReference>
<keyword evidence="5" id="KW-0732">Signal</keyword>
<keyword evidence="2" id="KW-0378">Hydrolase</keyword>
<dbReference type="CDD" id="cd03143">
    <property type="entry name" value="A4_beta-galactosidase_middle_domain"/>
    <property type="match status" value="1"/>
</dbReference>
<dbReference type="Gene3D" id="3.20.20.80">
    <property type="entry name" value="Glycosidases"/>
    <property type="match status" value="1"/>
</dbReference>
<dbReference type="PANTHER" id="PTHR36447">
    <property type="entry name" value="BETA-GALACTOSIDASE GANA"/>
    <property type="match status" value="1"/>
</dbReference>
<dbReference type="InterPro" id="IPR029062">
    <property type="entry name" value="Class_I_gatase-like"/>
</dbReference>
<accession>A0A6C2UHG3</accession>
<keyword evidence="3" id="KW-0862">Zinc</keyword>
<organism evidence="7 8">
    <name type="scientific">Pontiella sulfatireligans</name>
    <dbReference type="NCBI Taxonomy" id="2750658"/>
    <lineage>
        <taxon>Bacteria</taxon>
        <taxon>Pseudomonadati</taxon>
        <taxon>Kiritimatiellota</taxon>
        <taxon>Kiritimatiellia</taxon>
        <taxon>Kiritimatiellales</taxon>
        <taxon>Pontiellaceae</taxon>
        <taxon>Pontiella</taxon>
    </lineage>
</organism>
<feature type="domain" description="Glycoside hydrolase family 42 N-terminal" evidence="6">
    <location>
        <begin position="216"/>
        <end position="498"/>
    </location>
</feature>
<evidence type="ECO:0000256" key="4">
    <source>
        <dbReference type="ARBA" id="ARBA00023295"/>
    </source>
</evidence>
<keyword evidence="8" id="KW-1185">Reference proteome</keyword>
<dbReference type="EMBL" id="CAAHFH010000001">
    <property type="protein sequence ID" value="VGO18851.1"/>
    <property type="molecule type" value="Genomic_DNA"/>
</dbReference>
<protein>
    <submittedName>
        <fullName evidence="7">Beta-galactosidase III</fullName>
    </submittedName>
</protein>
<evidence type="ECO:0000313" key="7">
    <source>
        <dbReference type="EMBL" id="VGO18851.1"/>
    </source>
</evidence>
<dbReference type="Pfam" id="PF02449">
    <property type="entry name" value="Glyco_hydro_42"/>
    <property type="match status" value="1"/>
</dbReference>
<proteinExistence type="predicted"/>
<dbReference type="AlphaFoldDB" id="A0A6C2UHG3"/>
<evidence type="ECO:0000259" key="6">
    <source>
        <dbReference type="Pfam" id="PF02449"/>
    </source>
</evidence>
<feature type="chain" id="PRO_5025374870" evidence="5">
    <location>
        <begin position="22"/>
        <end position="753"/>
    </location>
</feature>
<evidence type="ECO:0000256" key="3">
    <source>
        <dbReference type="ARBA" id="ARBA00022833"/>
    </source>
</evidence>
<keyword evidence="4" id="KW-0326">Glycosidase</keyword>
<dbReference type="GO" id="GO:0004565">
    <property type="term" value="F:beta-galactosidase activity"/>
    <property type="evidence" value="ECO:0007669"/>
    <property type="project" value="InterPro"/>
</dbReference>
<dbReference type="GO" id="GO:0009341">
    <property type="term" value="C:beta-galactosidase complex"/>
    <property type="evidence" value="ECO:0007669"/>
    <property type="project" value="InterPro"/>
</dbReference>
<gene>
    <name evidence="7" type="primary">beta-galIII</name>
    <name evidence="7" type="ORF">SCARR_00904</name>
</gene>
<evidence type="ECO:0000256" key="1">
    <source>
        <dbReference type="ARBA" id="ARBA00022723"/>
    </source>
</evidence>
<dbReference type="InterPro" id="IPR013529">
    <property type="entry name" value="Glyco_hydro_42_N"/>
</dbReference>
<keyword evidence="1" id="KW-0479">Metal-binding</keyword>
<reference evidence="7 8" key="1">
    <citation type="submission" date="2019-04" db="EMBL/GenBank/DDBJ databases">
        <authorList>
            <person name="Van Vliet M D."/>
        </authorList>
    </citation>
    <scope>NUCLEOTIDE SEQUENCE [LARGE SCALE GENOMIC DNA]</scope>
    <source>
        <strain evidence="7 8">F21</strain>
    </source>
</reference>
<sequence>MKIKYIALVSAVVVGASAVLAEGGRDYAELRREAERKLDVLRAAATRAQRKDVDVERELVTITTAELFLKAAEWDRTHPEELEEIIKTSWWRAAKDAPRLAKELPNKQLGEVIEALDAAQKEFNDVLDRHIKRRPSFELDMTDLEEKEGYYHQNGRPGFPSDFCAKPDDEKLNRAFGHIGDIYISLSNLKGEGQEPVLYYNPSEDEKLGNIFMGQSGAPGWLKKKYPDITDGKHHFTGFDTDHPAARQAWADVFAGLVPRFAGRKVSQAGYLLTNEPHWYTCTTCWGSEPVSEKTKAKFREWLEKRHGKIEELNQLWGADFASFAEVIIEVPIDAALRGKPIWYDWCRFNMDRITDWFGFLKRQIQQHDPDAKTQIKLIPGIFSGSCRCHGLDFEALLRMQEIIGCDASVMNTSQGGKKEAWMDRYACNWRDQTMPLDFFRSISPDKLVYDSEWHALSKQNIRDPNMPPEYVRCALWLAHLHGTGMNNTWYWGRTKDGAVSKKFQGAFYASALMQPLVMDSFGRTMKELNAFAPQVVAMAKQPKRVRIFYSESSAIQGGSYMGKLFETYKSLYHSGMPIGFVTEGILGEADYQDIQQWPMVIVPYADHVTAGEQKALEQYVARGGRLLVVGDECLVKDEYGRSLAPIKAEAGRLLRLAKADGDTLLEHLETAGIAPAIKLRETNEVGPPGCVWRTVPGGNGHGLLILNLGRSNASIQLESVSECRDLITGKQHPVDFAMEPFGVKLLYVSKRN</sequence>
<dbReference type="Gene3D" id="3.40.50.880">
    <property type="match status" value="1"/>
</dbReference>
<dbReference type="SUPFAM" id="SSF51445">
    <property type="entry name" value="(Trans)glycosidases"/>
    <property type="match status" value="1"/>
</dbReference>